<gene>
    <name evidence="1" type="ORF">RHMOL_Rhmol05G0245400</name>
</gene>
<dbReference type="Proteomes" id="UP001062846">
    <property type="component" value="Chromosome 5"/>
</dbReference>
<reference evidence="1" key="1">
    <citation type="submission" date="2022-02" db="EMBL/GenBank/DDBJ databases">
        <title>Plant Genome Project.</title>
        <authorList>
            <person name="Zhang R.-G."/>
        </authorList>
    </citation>
    <scope>NUCLEOTIDE SEQUENCE</scope>
    <source>
        <strain evidence="1">AT1</strain>
    </source>
</reference>
<dbReference type="EMBL" id="CM046392">
    <property type="protein sequence ID" value="KAI8556341.1"/>
    <property type="molecule type" value="Genomic_DNA"/>
</dbReference>
<name>A0ACC0NTU8_RHOML</name>
<sequence length="228" mass="25123">MIRELLEFLSVACLASPGKSGERSGELVHSSKVENDSKSGTQLSIHRSHSVPVLNKDGSIRQGDSLSGVFRVVPTTPRAVEGTTATLTTSPTNNADGNYDAGDDIPEEEAVCRICLVELGEGGDTLKMECSCKGDLALAHRECAVKWFSIKGNKTCDVCKQEVQNLPVILFRIQNAQARNLRGNRAQQTEVARYRQVNEAFSCNWLGKRHPSDFVIPSLHSFFYVFFF</sequence>
<evidence type="ECO:0000313" key="2">
    <source>
        <dbReference type="Proteomes" id="UP001062846"/>
    </source>
</evidence>
<comment type="caution">
    <text evidence="1">The sequence shown here is derived from an EMBL/GenBank/DDBJ whole genome shotgun (WGS) entry which is preliminary data.</text>
</comment>
<keyword evidence="2" id="KW-1185">Reference proteome</keyword>
<protein>
    <submittedName>
        <fullName evidence="1">Uncharacterized protein</fullName>
    </submittedName>
</protein>
<accession>A0ACC0NTU8</accession>
<organism evidence="1 2">
    <name type="scientific">Rhododendron molle</name>
    <name type="common">Chinese azalea</name>
    <name type="synonym">Azalea mollis</name>
    <dbReference type="NCBI Taxonomy" id="49168"/>
    <lineage>
        <taxon>Eukaryota</taxon>
        <taxon>Viridiplantae</taxon>
        <taxon>Streptophyta</taxon>
        <taxon>Embryophyta</taxon>
        <taxon>Tracheophyta</taxon>
        <taxon>Spermatophyta</taxon>
        <taxon>Magnoliopsida</taxon>
        <taxon>eudicotyledons</taxon>
        <taxon>Gunneridae</taxon>
        <taxon>Pentapetalae</taxon>
        <taxon>asterids</taxon>
        <taxon>Ericales</taxon>
        <taxon>Ericaceae</taxon>
        <taxon>Ericoideae</taxon>
        <taxon>Rhodoreae</taxon>
        <taxon>Rhododendron</taxon>
    </lineage>
</organism>
<proteinExistence type="predicted"/>
<evidence type="ECO:0000313" key="1">
    <source>
        <dbReference type="EMBL" id="KAI8556341.1"/>
    </source>
</evidence>